<reference evidence="1 2" key="1">
    <citation type="submission" date="2024-06" db="EMBL/GenBank/DDBJ databases">
        <title>Lysinibacillus zambalefons sp. nov., a Novel Firmicute Isolated from the Poon Bato Zambales Hyperalkaline Spring.</title>
        <authorList>
            <person name="Aja J.A."/>
            <person name="Lazaro J.E.H."/>
            <person name="Llorin L.D."/>
            <person name="Lim K.R."/>
            <person name="Teodosio J."/>
            <person name="Dalisay D.S."/>
        </authorList>
    </citation>
    <scope>NUCLEOTIDE SEQUENCE [LARGE SCALE GENOMIC DNA]</scope>
    <source>
        <strain evidence="1 2">M3</strain>
    </source>
</reference>
<organism evidence="1 2">
    <name type="scientific">Lysinibacillus zambalensis</name>
    <dbReference type="NCBI Taxonomy" id="3160866"/>
    <lineage>
        <taxon>Bacteria</taxon>
        <taxon>Bacillati</taxon>
        <taxon>Bacillota</taxon>
        <taxon>Bacilli</taxon>
        <taxon>Bacillales</taxon>
        <taxon>Bacillaceae</taxon>
        <taxon>Lysinibacillus</taxon>
    </lineage>
</organism>
<comment type="caution">
    <text evidence="1">The sequence shown here is derived from an EMBL/GenBank/DDBJ whole genome shotgun (WGS) entry which is preliminary data.</text>
</comment>
<dbReference type="Proteomes" id="UP001478862">
    <property type="component" value="Unassembled WGS sequence"/>
</dbReference>
<sequence length="46" mass="5212">MYSKRFLCWCGASNIGGSVVTKQDVTAFYRALDEGKYYLEDGIKNL</sequence>
<name>A0ABV1MVD7_9BACI</name>
<protein>
    <submittedName>
        <fullName evidence="1">Uncharacterized protein</fullName>
    </submittedName>
</protein>
<keyword evidence="2" id="KW-1185">Reference proteome</keyword>
<gene>
    <name evidence="1" type="ORF">ABNX05_17810</name>
</gene>
<evidence type="ECO:0000313" key="2">
    <source>
        <dbReference type="Proteomes" id="UP001478862"/>
    </source>
</evidence>
<evidence type="ECO:0000313" key="1">
    <source>
        <dbReference type="EMBL" id="MEQ6356482.1"/>
    </source>
</evidence>
<proteinExistence type="predicted"/>
<accession>A0ABV1MVD7</accession>
<dbReference type="EMBL" id="JBEGDG010000015">
    <property type="protein sequence ID" value="MEQ6356482.1"/>
    <property type="molecule type" value="Genomic_DNA"/>
</dbReference>
<dbReference type="RefSeq" id="WP_349660930.1">
    <property type="nucleotide sequence ID" value="NZ_JBEGDG010000015.1"/>
</dbReference>